<feature type="transmembrane region" description="Helical" evidence="9">
    <location>
        <begin position="412"/>
        <end position="432"/>
    </location>
</feature>
<dbReference type="AlphaFoldDB" id="A0A3Q9EJV9"/>
<comment type="subcellular location">
    <subcellularLocation>
        <location evidence="1">Cell membrane</location>
        <topology evidence="1">Multi-pass membrane protein</topology>
    </subcellularLocation>
</comment>
<evidence type="ECO:0000256" key="1">
    <source>
        <dbReference type="ARBA" id="ARBA00004651"/>
    </source>
</evidence>
<keyword evidence="4 9" id="KW-0812">Transmembrane</keyword>
<dbReference type="GO" id="GO:0015276">
    <property type="term" value="F:ligand-gated monoatomic ion channel activity"/>
    <property type="evidence" value="ECO:0007669"/>
    <property type="project" value="InterPro"/>
</dbReference>
<evidence type="ECO:0000313" key="13">
    <source>
        <dbReference type="EMBL" id="AZQ24990.1"/>
    </source>
</evidence>
<dbReference type="Pfam" id="PF00060">
    <property type="entry name" value="Lig_chan"/>
    <property type="match status" value="1"/>
</dbReference>
<organism evidence="13">
    <name type="scientific">Aphidius gifuensis</name>
    <name type="common">Parasitoid wasp</name>
    <dbReference type="NCBI Taxonomy" id="684658"/>
    <lineage>
        <taxon>Eukaryota</taxon>
        <taxon>Metazoa</taxon>
        <taxon>Ecdysozoa</taxon>
        <taxon>Arthropoda</taxon>
        <taxon>Hexapoda</taxon>
        <taxon>Insecta</taxon>
        <taxon>Pterygota</taxon>
        <taxon>Neoptera</taxon>
        <taxon>Endopterygota</taxon>
        <taxon>Hymenoptera</taxon>
        <taxon>Apocrita</taxon>
        <taxon>Ichneumonoidea</taxon>
        <taxon>Braconidae</taxon>
        <taxon>Aphidiinae</taxon>
        <taxon>Aphidius</taxon>
    </lineage>
</organism>
<evidence type="ECO:0000259" key="12">
    <source>
        <dbReference type="Pfam" id="PF24576"/>
    </source>
</evidence>
<feature type="transmembrane region" description="Helical" evidence="9">
    <location>
        <begin position="342"/>
        <end position="360"/>
    </location>
</feature>
<dbReference type="OrthoDB" id="6117597at2759"/>
<dbReference type="InterPro" id="IPR057074">
    <property type="entry name" value="IR75A_N"/>
</dbReference>
<dbReference type="InterPro" id="IPR052192">
    <property type="entry name" value="Insect_Ionotropic_Sensory_Rcpt"/>
</dbReference>
<feature type="signal peptide" evidence="10">
    <location>
        <begin position="1"/>
        <end position="21"/>
    </location>
</feature>
<dbReference type="GO" id="GO:0050906">
    <property type="term" value="P:detection of stimulus involved in sensory perception"/>
    <property type="evidence" value="ECO:0007669"/>
    <property type="project" value="UniProtKB-ARBA"/>
</dbReference>
<feature type="chain" id="PRO_5018657276" evidence="10">
    <location>
        <begin position="22"/>
        <end position="502"/>
    </location>
</feature>
<feature type="domain" description="Ionotropic receptor 75a N-terminal" evidence="12">
    <location>
        <begin position="45"/>
        <end position="219"/>
    </location>
</feature>
<evidence type="ECO:0000256" key="2">
    <source>
        <dbReference type="ARBA" id="ARBA00008685"/>
    </source>
</evidence>
<evidence type="ECO:0000256" key="5">
    <source>
        <dbReference type="ARBA" id="ARBA00022989"/>
    </source>
</evidence>
<dbReference type="Gene3D" id="1.10.287.70">
    <property type="match status" value="1"/>
</dbReference>
<feature type="domain" description="Ionotropic glutamate receptor C-terminal" evidence="11">
    <location>
        <begin position="341"/>
        <end position="455"/>
    </location>
</feature>
<keyword evidence="6 9" id="KW-0472">Membrane</keyword>
<evidence type="ECO:0000256" key="4">
    <source>
        <dbReference type="ARBA" id="ARBA00022692"/>
    </source>
</evidence>
<keyword evidence="10" id="KW-0732">Signal</keyword>
<evidence type="ECO:0000259" key="11">
    <source>
        <dbReference type="Pfam" id="PF00060"/>
    </source>
</evidence>
<protein>
    <submittedName>
        <fullName evidence="13">Ionotropic receptor</fullName>
    </submittedName>
</protein>
<proteinExistence type="evidence at transcript level"/>
<dbReference type="PANTHER" id="PTHR42643">
    <property type="entry name" value="IONOTROPIC RECEPTOR 20A-RELATED"/>
    <property type="match status" value="1"/>
</dbReference>
<dbReference type="InterPro" id="IPR001320">
    <property type="entry name" value="Iontro_rcpt_C"/>
</dbReference>
<dbReference type="Pfam" id="PF24576">
    <property type="entry name" value="IR75A_N"/>
    <property type="match status" value="1"/>
</dbReference>
<comment type="similarity">
    <text evidence="2">Belongs to the glutamate-gated ion channel (TC 1.A.10.1) family.</text>
</comment>
<dbReference type="PANTHER" id="PTHR42643:SF33">
    <property type="entry name" value="GLUTAMATE RECEPTOR 2-LIKE PROTEIN"/>
    <property type="match status" value="1"/>
</dbReference>
<dbReference type="SUPFAM" id="SSF53850">
    <property type="entry name" value="Periplasmic binding protein-like II"/>
    <property type="match status" value="1"/>
</dbReference>
<keyword evidence="3" id="KW-1003">Cell membrane</keyword>
<evidence type="ECO:0000256" key="9">
    <source>
        <dbReference type="SAM" id="Phobius"/>
    </source>
</evidence>
<evidence type="ECO:0000256" key="6">
    <source>
        <dbReference type="ARBA" id="ARBA00023136"/>
    </source>
</evidence>
<evidence type="ECO:0000256" key="7">
    <source>
        <dbReference type="ARBA" id="ARBA00023170"/>
    </source>
</evidence>
<dbReference type="EMBL" id="MK049049">
    <property type="protein sequence ID" value="AZQ24990.1"/>
    <property type="molecule type" value="mRNA"/>
</dbReference>
<evidence type="ECO:0000256" key="3">
    <source>
        <dbReference type="ARBA" id="ARBA00022475"/>
    </source>
</evidence>
<dbReference type="Gene3D" id="3.40.190.10">
    <property type="entry name" value="Periplasmic binding protein-like II"/>
    <property type="match status" value="1"/>
</dbReference>
<name>A0A3Q9EJV9_APHGI</name>
<keyword evidence="5 9" id="KW-1133">Transmembrane helix</keyword>
<keyword evidence="7 13" id="KW-0675">Receptor</keyword>
<reference evidence="13" key="1">
    <citation type="journal article" date="2018" name="Front. Physiol.">
        <title>Differential Expression Analysis of Olfactory Genes Based on a Combination of Sequencing Platforms and Behavioral Investigations in Aphidius gifuensis.</title>
        <authorList>
            <person name="Fan J."/>
            <person name="Zhang Q."/>
            <person name="Xu Q."/>
            <person name="Xue W."/>
            <person name="Han Z."/>
            <person name="Sun J."/>
            <person name="Chen J."/>
        </authorList>
    </citation>
    <scope>NUCLEOTIDE SEQUENCE</scope>
</reference>
<dbReference type="GO" id="GO:0005886">
    <property type="term" value="C:plasma membrane"/>
    <property type="evidence" value="ECO:0007669"/>
    <property type="project" value="UniProtKB-SubCell"/>
</dbReference>
<evidence type="ECO:0000256" key="10">
    <source>
        <dbReference type="SAM" id="SignalP"/>
    </source>
</evidence>
<evidence type="ECO:0000256" key="8">
    <source>
        <dbReference type="ARBA" id="ARBA00023180"/>
    </source>
</evidence>
<sequence length="502" mass="58027">MIKKFFVLWTIMEYLFTRSESLVINDHYKKLIIDVTTTTHAASSFTAFLCTSPDEAVQLSKDMTNNYKIHNLQNNFKNYEFSVDNKQIAHQLFYIVDFQCEDSVNLLIKANLSQMFLAPRKWLILQDLTNSTSKLSQNKLINLFNDFDVYPDSEVYIAQGYQSKINNSIELLSLYRPSPYRNIVIENRGIWDEQNGLRLNNHDPSSRRRRNLQQTPLKSCLVVTNPDTLNHLTDAKDKFVDTITKVNYPWILHIVNRINATINFTVRDTWGYQDDNGSWSGMIGLLDRGEIDIGGTATFLVSSRIGVVDYVQLYTPTKSKFIFRRPPLSYVRNLFTLPFSRSVWMTIIIFLSLVCLILYITMKWETKHICENHLAVVQYSVDWNPNPAISDNFLVILGAVSQQGFFYEAKMISTRVVVLVLLIAALSLYAAYSANIVANIQRTSDSIQTISDLMDSPLKIGIHDIVYNRYYFKMLDDPVRKKFYDTKVKDKSNIWMNVTEGV</sequence>
<keyword evidence="8" id="KW-0325">Glycoprotein</keyword>
<accession>A0A3Q9EJV9</accession>